<sequence>MLSYQIIAVLVSNSRILSQLKFIHRPCSSMVNLIANLICLISTLVFEKFYEKSLSALGFALSITVLFLILLVIIRPSTDLGLFGFLIGVIGSVAYNLFGLNSQTWIVVAICFPLVGFRIWLDKMWLLVSFRIRSCLGEIWLEVEEDREVESLLTDRSTDRSTGVIIEELTVAGFHLFWLYILFRANCPVRLQSISCTPSSVIGTPASLLRSCTPGPGLLIFCGSGLLVLHPKFCSF</sequence>
<dbReference type="EMBL" id="BPVZ01000020">
    <property type="protein sequence ID" value="GKV03604.1"/>
    <property type="molecule type" value="Genomic_DNA"/>
</dbReference>
<keyword evidence="1" id="KW-0812">Transmembrane</keyword>
<feature type="transmembrane region" description="Helical" evidence="1">
    <location>
        <begin position="56"/>
        <end position="73"/>
    </location>
</feature>
<evidence type="ECO:0000313" key="2">
    <source>
        <dbReference type="EMBL" id="GKV03604.1"/>
    </source>
</evidence>
<comment type="caution">
    <text evidence="2">The sequence shown here is derived from an EMBL/GenBank/DDBJ whole genome shotgun (WGS) entry which is preliminary data.</text>
</comment>
<proteinExistence type="predicted"/>
<dbReference type="AlphaFoldDB" id="A0AAV5IUN2"/>
<evidence type="ECO:0000256" key="1">
    <source>
        <dbReference type="SAM" id="Phobius"/>
    </source>
</evidence>
<accession>A0AAV5IUN2</accession>
<dbReference type="Proteomes" id="UP001054252">
    <property type="component" value="Unassembled WGS sequence"/>
</dbReference>
<feature type="transmembrane region" description="Helical" evidence="1">
    <location>
        <begin position="104"/>
        <end position="121"/>
    </location>
</feature>
<evidence type="ECO:0000313" key="3">
    <source>
        <dbReference type="Proteomes" id="UP001054252"/>
    </source>
</evidence>
<feature type="transmembrane region" description="Helical" evidence="1">
    <location>
        <begin position="80"/>
        <end position="98"/>
    </location>
</feature>
<organism evidence="2 3">
    <name type="scientific">Rubroshorea leprosula</name>
    <dbReference type="NCBI Taxonomy" id="152421"/>
    <lineage>
        <taxon>Eukaryota</taxon>
        <taxon>Viridiplantae</taxon>
        <taxon>Streptophyta</taxon>
        <taxon>Embryophyta</taxon>
        <taxon>Tracheophyta</taxon>
        <taxon>Spermatophyta</taxon>
        <taxon>Magnoliopsida</taxon>
        <taxon>eudicotyledons</taxon>
        <taxon>Gunneridae</taxon>
        <taxon>Pentapetalae</taxon>
        <taxon>rosids</taxon>
        <taxon>malvids</taxon>
        <taxon>Malvales</taxon>
        <taxon>Dipterocarpaceae</taxon>
        <taxon>Rubroshorea</taxon>
    </lineage>
</organism>
<feature type="transmembrane region" description="Helical" evidence="1">
    <location>
        <begin position="30"/>
        <end position="50"/>
    </location>
</feature>
<protein>
    <submittedName>
        <fullName evidence="2">Uncharacterized protein</fullName>
    </submittedName>
</protein>
<keyword evidence="1" id="KW-0472">Membrane</keyword>
<keyword evidence="3" id="KW-1185">Reference proteome</keyword>
<keyword evidence="1" id="KW-1133">Transmembrane helix</keyword>
<reference evidence="2 3" key="1">
    <citation type="journal article" date="2021" name="Commun. Biol.">
        <title>The genome of Shorea leprosula (Dipterocarpaceae) highlights the ecological relevance of drought in aseasonal tropical rainforests.</title>
        <authorList>
            <person name="Ng K.K.S."/>
            <person name="Kobayashi M.J."/>
            <person name="Fawcett J.A."/>
            <person name="Hatakeyama M."/>
            <person name="Paape T."/>
            <person name="Ng C.H."/>
            <person name="Ang C.C."/>
            <person name="Tnah L.H."/>
            <person name="Lee C.T."/>
            <person name="Nishiyama T."/>
            <person name="Sese J."/>
            <person name="O'Brien M.J."/>
            <person name="Copetti D."/>
            <person name="Mohd Noor M.I."/>
            <person name="Ong R.C."/>
            <person name="Putra M."/>
            <person name="Sireger I.Z."/>
            <person name="Indrioko S."/>
            <person name="Kosugi Y."/>
            <person name="Izuno A."/>
            <person name="Isagi Y."/>
            <person name="Lee S.L."/>
            <person name="Shimizu K.K."/>
        </authorList>
    </citation>
    <scope>NUCLEOTIDE SEQUENCE [LARGE SCALE GENOMIC DNA]</scope>
    <source>
        <strain evidence="2">214</strain>
    </source>
</reference>
<name>A0AAV5IUN2_9ROSI</name>
<gene>
    <name evidence="2" type="ORF">SLEP1_g15879</name>
</gene>